<dbReference type="InterPro" id="IPR012675">
    <property type="entry name" value="Beta-grasp_dom_sf"/>
</dbReference>
<dbReference type="CDD" id="cd00207">
    <property type="entry name" value="fer2"/>
    <property type="match status" value="1"/>
</dbReference>
<reference evidence="3" key="1">
    <citation type="journal article" date="2019" name="Int. J. Syst. Evol. Microbiol.">
        <title>The Global Catalogue of Microorganisms (GCM) 10K type strain sequencing project: providing services to taxonomists for standard genome sequencing and annotation.</title>
        <authorList>
            <consortium name="The Broad Institute Genomics Platform"/>
            <consortium name="The Broad Institute Genome Sequencing Center for Infectious Disease"/>
            <person name="Wu L."/>
            <person name="Ma J."/>
        </authorList>
    </citation>
    <scope>NUCLEOTIDE SEQUENCE [LARGE SCALE GENOMIC DNA]</scope>
    <source>
        <strain evidence="3">JCM 18657</strain>
    </source>
</reference>
<comment type="caution">
    <text evidence="2">The sequence shown here is derived from an EMBL/GenBank/DDBJ whole genome shotgun (WGS) entry which is preliminary data.</text>
</comment>
<evidence type="ECO:0000313" key="2">
    <source>
        <dbReference type="EMBL" id="MFC7750446.1"/>
    </source>
</evidence>
<gene>
    <name evidence="2" type="ORF">ACFQWB_10975</name>
</gene>
<dbReference type="InterPro" id="IPR036010">
    <property type="entry name" value="2Fe-2S_ferredoxin-like_sf"/>
</dbReference>
<dbReference type="Gene3D" id="3.10.20.30">
    <property type="match status" value="1"/>
</dbReference>
<protein>
    <submittedName>
        <fullName evidence="2">2Fe-2S iron-sulfur cluster-binding protein</fullName>
    </submittedName>
</protein>
<dbReference type="InterPro" id="IPR001041">
    <property type="entry name" value="2Fe-2S_ferredoxin-type"/>
</dbReference>
<keyword evidence="3" id="KW-1185">Reference proteome</keyword>
<dbReference type="SUPFAM" id="SSF54292">
    <property type="entry name" value="2Fe-2S ferredoxin-like"/>
    <property type="match status" value="1"/>
</dbReference>
<dbReference type="RefSeq" id="WP_138787952.1">
    <property type="nucleotide sequence ID" value="NZ_JBHTGQ010000023.1"/>
</dbReference>
<evidence type="ECO:0000259" key="1">
    <source>
        <dbReference type="PROSITE" id="PS51085"/>
    </source>
</evidence>
<dbReference type="Proteomes" id="UP001596528">
    <property type="component" value="Unassembled WGS sequence"/>
</dbReference>
<organism evidence="2 3">
    <name type="scientific">Paenibacillus thermoaerophilus</name>
    <dbReference type="NCBI Taxonomy" id="1215385"/>
    <lineage>
        <taxon>Bacteria</taxon>
        <taxon>Bacillati</taxon>
        <taxon>Bacillota</taxon>
        <taxon>Bacilli</taxon>
        <taxon>Bacillales</taxon>
        <taxon>Paenibacillaceae</taxon>
        <taxon>Paenibacillus</taxon>
    </lineage>
</organism>
<accession>A0ABW2V574</accession>
<dbReference type="PROSITE" id="PS51085">
    <property type="entry name" value="2FE2S_FER_2"/>
    <property type="match status" value="1"/>
</dbReference>
<evidence type="ECO:0000313" key="3">
    <source>
        <dbReference type="Proteomes" id="UP001596528"/>
    </source>
</evidence>
<sequence>MAVTLIGRAVTREVASEPGETLLELALRHGVDWGSSCRRGTCARCRCLIESGMEHLHDITDEEWDRLDEDEMERGFRLGCQAVVKSDGPVVARWKPYF</sequence>
<dbReference type="EMBL" id="JBHTGQ010000023">
    <property type="protein sequence ID" value="MFC7750446.1"/>
    <property type="molecule type" value="Genomic_DNA"/>
</dbReference>
<dbReference type="Pfam" id="PF00111">
    <property type="entry name" value="Fer2"/>
    <property type="match status" value="1"/>
</dbReference>
<name>A0ABW2V574_9BACL</name>
<feature type="domain" description="2Fe-2S ferredoxin-type" evidence="1">
    <location>
        <begin position="1"/>
        <end position="97"/>
    </location>
</feature>
<proteinExistence type="predicted"/>